<dbReference type="InterPro" id="IPR004307">
    <property type="entry name" value="TspO_MBR"/>
</dbReference>
<dbReference type="AlphaFoldDB" id="A0A4D9D1L5"/>
<feature type="region of interest" description="Disordered" evidence="6">
    <location>
        <begin position="70"/>
        <end position="100"/>
    </location>
</feature>
<comment type="subcellular location">
    <subcellularLocation>
        <location evidence="1">Membrane</location>
        <topology evidence="1">Multi-pass membrane protein</topology>
    </subcellularLocation>
</comment>
<dbReference type="EMBL" id="SDOX01000021">
    <property type="protein sequence ID" value="TFJ83883.1"/>
    <property type="molecule type" value="Genomic_DNA"/>
</dbReference>
<evidence type="ECO:0000256" key="2">
    <source>
        <dbReference type="ARBA" id="ARBA00007524"/>
    </source>
</evidence>
<dbReference type="GO" id="GO:0033013">
    <property type="term" value="P:tetrapyrrole metabolic process"/>
    <property type="evidence" value="ECO:0007669"/>
    <property type="project" value="UniProtKB-ARBA"/>
</dbReference>
<gene>
    <name evidence="9" type="ORF">NSK_004980</name>
</gene>
<comment type="caution">
    <text evidence="9">The sequence shown here is derived from an EMBL/GenBank/DDBJ whole genome shotgun (WGS) entry which is preliminary data.</text>
</comment>
<dbReference type="PANTHER" id="PTHR10057">
    <property type="entry name" value="PERIPHERAL-TYPE BENZODIAZEPINE RECEPTOR"/>
    <property type="match status" value="1"/>
</dbReference>
<feature type="compositionally biased region" description="Basic and acidic residues" evidence="6">
    <location>
        <begin position="217"/>
        <end position="241"/>
    </location>
</feature>
<evidence type="ECO:0000256" key="1">
    <source>
        <dbReference type="ARBA" id="ARBA00004141"/>
    </source>
</evidence>
<dbReference type="OrthoDB" id="202634at2759"/>
<organism evidence="9 10">
    <name type="scientific">Nannochloropsis salina CCMP1776</name>
    <dbReference type="NCBI Taxonomy" id="1027361"/>
    <lineage>
        <taxon>Eukaryota</taxon>
        <taxon>Sar</taxon>
        <taxon>Stramenopiles</taxon>
        <taxon>Ochrophyta</taxon>
        <taxon>Eustigmatophyceae</taxon>
        <taxon>Eustigmatales</taxon>
        <taxon>Monodopsidaceae</taxon>
        <taxon>Microchloropsis</taxon>
        <taxon>Microchloropsis salina</taxon>
    </lineage>
</organism>
<evidence type="ECO:0000313" key="9">
    <source>
        <dbReference type="EMBL" id="TFJ83883.1"/>
    </source>
</evidence>
<feature type="transmembrane region" description="Helical" evidence="7">
    <location>
        <begin position="396"/>
        <end position="417"/>
    </location>
</feature>
<dbReference type="PANTHER" id="PTHR10057:SF0">
    <property type="entry name" value="TRANSLOCATOR PROTEIN"/>
    <property type="match status" value="1"/>
</dbReference>
<keyword evidence="10" id="KW-1185">Reference proteome</keyword>
<reference evidence="9 10" key="1">
    <citation type="submission" date="2019-01" db="EMBL/GenBank/DDBJ databases">
        <title>Nuclear Genome Assembly of the Microalgal Biofuel strain Nannochloropsis salina CCMP1776.</title>
        <authorList>
            <person name="Hovde B."/>
        </authorList>
    </citation>
    <scope>NUCLEOTIDE SEQUENCE [LARGE SCALE GENOMIC DNA]</scope>
    <source>
        <strain evidence="9 10">CCMP1776</strain>
    </source>
</reference>
<dbReference type="Proteomes" id="UP000355283">
    <property type="component" value="Unassembled WGS sequence"/>
</dbReference>
<dbReference type="FunFam" id="1.20.1260.100:FF:000001">
    <property type="entry name" value="translocator protein 2"/>
    <property type="match status" value="1"/>
</dbReference>
<evidence type="ECO:0000256" key="4">
    <source>
        <dbReference type="ARBA" id="ARBA00022989"/>
    </source>
</evidence>
<evidence type="ECO:0000313" key="10">
    <source>
        <dbReference type="Proteomes" id="UP000355283"/>
    </source>
</evidence>
<keyword evidence="4 7" id="KW-1133">Transmembrane helix</keyword>
<feature type="region of interest" description="Disordered" evidence="6">
    <location>
        <begin position="178"/>
        <end position="250"/>
    </location>
</feature>
<feature type="transmembrane region" description="Helical" evidence="7">
    <location>
        <begin position="429"/>
        <end position="447"/>
    </location>
</feature>
<dbReference type="GO" id="GO:0016020">
    <property type="term" value="C:membrane"/>
    <property type="evidence" value="ECO:0007669"/>
    <property type="project" value="UniProtKB-SubCell"/>
</dbReference>
<sequence length="516" mass="56104">MGTGRVAVAFLLAGVLAGRACGISDLPPLPAASHPPSSYAASTMDPASISRLLARRGGIKIRAEPVIESEASRIRTRESSDSDSKGGATKSGGGNQRMEEDEDLVGAARVSYGSDGQKGLRMDVDLDVNELTSHLGPAAKPLVAVARAIQSTIFYTAPVLALAGLLTQIAGITCSRYTKTQADKKSNKQGKASGTRDSKKSAVKEEQARRDAKKRQDRLEKEEKRRQSKEQDQRQRQEAKGKMLAKAKKPHASSTSIWGYLKRAFSSISPGRSKENKLAFVTRTKGGALLGWNTGGPSTSKSKDGEILDWNAFTVLSLRATCQWALLVAVATAVGRGVEAAGASRKLTPRLLLSLDVLTAFSAVFLSEKVGFLCTQMDMGWYHRVLKKPTWTPRPIVFPLVWVPLKLLQTAALVLVWRLLDRDALNVPVVLYLLHLTLGDLWNLVFFGEKRIGFGLSVMYAFYASLAASCYAFYSVLPRAAYLLVPTAVWVFIATSLNYSIWLLNGTPTRFPTKKG</sequence>
<feature type="transmembrane region" description="Helical" evidence="7">
    <location>
        <begin position="454"/>
        <end position="474"/>
    </location>
</feature>
<keyword evidence="8" id="KW-0732">Signal</keyword>
<comment type="similarity">
    <text evidence="2">Belongs to the TspO/BZRP family.</text>
</comment>
<dbReference type="CDD" id="cd15904">
    <property type="entry name" value="TSPO_MBR"/>
    <property type="match status" value="1"/>
</dbReference>
<evidence type="ECO:0000256" key="6">
    <source>
        <dbReference type="SAM" id="MobiDB-lite"/>
    </source>
</evidence>
<dbReference type="Gene3D" id="1.20.1260.100">
    <property type="entry name" value="TspO/MBR protein"/>
    <property type="match status" value="1"/>
</dbReference>
<proteinExistence type="inferred from homology"/>
<keyword evidence="5 7" id="KW-0472">Membrane</keyword>
<feature type="compositionally biased region" description="Basic and acidic residues" evidence="6">
    <location>
        <begin position="194"/>
        <end position="210"/>
    </location>
</feature>
<name>A0A4D9D1L5_9STRA</name>
<feature type="signal peptide" evidence="8">
    <location>
        <begin position="1"/>
        <end position="22"/>
    </location>
</feature>
<evidence type="ECO:0000256" key="5">
    <source>
        <dbReference type="ARBA" id="ARBA00023136"/>
    </source>
</evidence>
<feature type="chain" id="PRO_5020027978" evidence="8">
    <location>
        <begin position="23"/>
        <end position="516"/>
    </location>
</feature>
<accession>A0A4D9D1L5</accession>
<protein>
    <submittedName>
        <fullName evidence="9">Uncharacterized protein</fullName>
    </submittedName>
</protein>
<feature type="transmembrane region" description="Helical" evidence="7">
    <location>
        <begin position="480"/>
        <end position="504"/>
    </location>
</feature>
<evidence type="ECO:0000256" key="8">
    <source>
        <dbReference type="SAM" id="SignalP"/>
    </source>
</evidence>
<evidence type="ECO:0000256" key="3">
    <source>
        <dbReference type="ARBA" id="ARBA00022692"/>
    </source>
</evidence>
<keyword evidence="3 7" id="KW-0812">Transmembrane</keyword>
<dbReference type="InterPro" id="IPR038330">
    <property type="entry name" value="TspO/MBR-related_sf"/>
</dbReference>
<evidence type="ECO:0000256" key="7">
    <source>
        <dbReference type="SAM" id="Phobius"/>
    </source>
</evidence>
<dbReference type="Pfam" id="PF03073">
    <property type="entry name" value="TspO_MBR"/>
    <property type="match status" value="1"/>
</dbReference>
<feature type="compositionally biased region" description="Basic and acidic residues" evidence="6">
    <location>
        <begin position="70"/>
        <end position="84"/>
    </location>
</feature>